<dbReference type="RefSeq" id="WP_127735868.1">
    <property type="nucleotide sequence ID" value="NZ_RZTZ01000001.1"/>
</dbReference>
<comment type="caution">
    <text evidence="4">The sequence shown here is derived from an EMBL/GenBank/DDBJ whole genome shotgun (WGS) entry which is preliminary data.</text>
</comment>
<accession>A0A437KHL6</accession>
<reference evidence="4 5" key="1">
    <citation type="submission" date="2019-01" db="EMBL/GenBank/DDBJ databases">
        <title>Bacillus sp. M5HDSG1-1, whole genome shotgun sequence.</title>
        <authorList>
            <person name="Tuo L."/>
        </authorList>
    </citation>
    <scope>NUCLEOTIDE SEQUENCE [LARGE SCALE GENOMIC DNA]</scope>
    <source>
        <strain evidence="4 5">M5HDSG1-1</strain>
    </source>
</reference>
<feature type="domain" description="Competence protein CoiA C-terminal" evidence="3">
    <location>
        <begin position="224"/>
        <end position="360"/>
    </location>
</feature>
<feature type="domain" description="Competence protein CoiA nuclease-like" evidence="1">
    <location>
        <begin position="66"/>
        <end position="214"/>
    </location>
</feature>
<keyword evidence="5" id="KW-1185">Reference proteome</keyword>
<dbReference type="InterPro" id="IPR057252">
    <property type="entry name" value="CoiA_C"/>
</dbReference>
<evidence type="ECO:0000259" key="1">
    <source>
        <dbReference type="Pfam" id="PF06054"/>
    </source>
</evidence>
<dbReference type="Proteomes" id="UP000288024">
    <property type="component" value="Unassembled WGS sequence"/>
</dbReference>
<dbReference type="InterPro" id="IPR021176">
    <property type="entry name" value="Competence-induced_CoiA"/>
</dbReference>
<dbReference type="InterPro" id="IPR010330">
    <property type="entry name" value="CoiA_nuc"/>
</dbReference>
<evidence type="ECO:0000259" key="2">
    <source>
        <dbReference type="Pfam" id="PF25164"/>
    </source>
</evidence>
<dbReference type="Pfam" id="PF06054">
    <property type="entry name" value="CoiA_nuc"/>
    <property type="match status" value="1"/>
</dbReference>
<evidence type="ECO:0000259" key="3">
    <source>
        <dbReference type="Pfam" id="PF25166"/>
    </source>
</evidence>
<dbReference type="Pfam" id="PF25166">
    <property type="entry name" value="CoiA_C"/>
    <property type="match status" value="1"/>
</dbReference>
<dbReference type="EMBL" id="RZTZ01000001">
    <property type="protein sequence ID" value="RVT67550.1"/>
    <property type="molecule type" value="Genomic_DNA"/>
</dbReference>
<dbReference type="PIRSF" id="PIRSF007487">
    <property type="entry name" value="Competence-induced_CoiA_bac"/>
    <property type="match status" value="1"/>
</dbReference>
<feature type="domain" description="Competence protein CoiA-like N-terminal" evidence="2">
    <location>
        <begin position="24"/>
        <end position="61"/>
    </location>
</feature>
<evidence type="ECO:0008006" key="6">
    <source>
        <dbReference type="Google" id="ProtNLM"/>
    </source>
</evidence>
<dbReference type="InterPro" id="IPR057253">
    <property type="entry name" value="CoiA-like_N"/>
</dbReference>
<evidence type="ECO:0000313" key="4">
    <source>
        <dbReference type="EMBL" id="RVT67550.1"/>
    </source>
</evidence>
<dbReference type="Pfam" id="PF25164">
    <property type="entry name" value="CoiA_N"/>
    <property type="match status" value="1"/>
</dbReference>
<gene>
    <name evidence="4" type="ORF">EM808_03470</name>
</gene>
<dbReference type="AlphaFoldDB" id="A0A437KHL6"/>
<protein>
    <recommendedName>
        <fullName evidence="6">Competence protein CoiA</fullName>
    </recommendedName>
</protein>
<evidence type="ECO:0000313" key="5">
    <source>
        <dbReference type="Proteomes" id="UP000288024"/>
    </source>
</evidence>
<sequence length="387" mass="45194">MFTALNENGIMVYASDFKPNHLLAEKQSTCYCPACGNSVILKKGEMRLPHFAHQKDNSCESSSESESGYHLQGKLQLYERLKDLGMNPELEPYFPAIKQRADIGFIWKNTYIVLEFQCSSIPIASIIKRTQQYKKANYKPVWILGHKHIKLRKGLSRLSAFQASFLTKYKDTYIIPTYCPKEQAFHFLHTLIPISKVNTFTSSCKLPLNTVTLKGNRDSFYDNFPYSNWKSLIRNQKNQQLHYPTKENDSILRELYQCGLHPHFLLPTIGIPLKEGIRLATSPLIWQSYLYMDSFLMQGKIISLHKIHRAFLERIKRREVQVRSLPSIKGDYRDAVNNYINVLLKCKEIEEVRPHFYKKVEDAYLSKNNIVTEEDMFYKRMQKGGWL</sequence>
<proteinExistence type="predicted"/>
<name>A0A437KHL6_9BACI</name>
<organism evidence="4 5">
    <name type="scientific">Niallia taxi</name>
    <dbReference type="NCBI Taxonomy" id="2499688"/>
    <lineage>
        <taxon>Bacteria</taxon>
        <taxon>Bacillati</taxon>
        <taxon>Bacillota</taxon>
        <taxon>Bacilli</taxon>
        <taxon>Bacillales</taxon>
        <taxon>Bacillaceae</taxon>
        <taxon>Niallia</taxon>
    </lineage>
</organism>